<dbReference type="Proteomes" id="UP000194945">
    <property type="component" value="Unassembled WGS sequence"/>
</dbReference>
<reference evidence="1 2" key="1">
    <citation type="submission" date="2016-10" db="EMBL/GenBank/DDBJ databases">
        <title>Comparative genomics of Bacillus thuringiensis reveals a path to pathogens against multiple invertebrate hosts.</title>
        <authorList>
            <person name="Zheng J."/>
            <person name="Gao Q."/>
            <person name="Liu H."/>
            <person name="Peng D."/>
            <person name="Ruan L."/>
            <person name="Sun M."/>
        </authorList>
    </citation>
    <scope>NUCLEOTIDE SEQUENCE [LARGE SCALE GENOMIC DNA]</scope>
    <source>
        <strain evidence="1">BGSC 4BK1</strain>
    </source>
</reference>
<organism evidence="1 2">
    <name type="scientific">Bacillus wiedmannii</name>
    <dbReference type="NCBI Taxonomy" id="1890302"/>
    <lineage>
        <taxon>Bacteria</taxon>
        <taxon>Bacillati</taxon>
        <taxon>Bacillota</taxon>
        <taxon>Bacilli</taxon>
        <taxon>Bacillales</taxon>
        <taxon>Bacillaceae</taxon>
        <taxon>Bacillus</taxon>
        <taxon>Bacillus cereus group</taxon>
    </lineage>
</organism>
<dbReference type="EMBL" id="NFDE01000063">
    <property type="protein sequence ID" value="OTX84795.1"/>
    <property type="molecule type" value="Genomic_DNA"/>
</dbReference>
<accession>A0A242YYK8</accession>
<gene>
    <name evidence="1" type="ORF">BK730_23740</name>
</gene>
<comment type="caution">
    <text evidence="1">The sequence shown here is derived from an EMBL/GenBank/DDBJ whole genome shotgun (WGS) entry which is preliminary data.</text>
</comment>
<evidence type="ECO:0000313" key="2">
    <source>
        <dbReference type="Proteomes" id="UP000194945"/>
    </source>
</evidence>
<protein>
    <submittedName>
        <fullName evidence="1">Uncharacterized protein</fullName>
    </submittedName>
</protein>
<proteinExistence type="predicted"/>
<dbReference type="RefSeq" id="WP_086422982.1">
    <property type="nucleotide sequence ID" value="NZ_NFDE01000063.1"/>
</dbReference>
<evidence type="ECO:0000313" key="1">
    <source>
        <dbReference type="EMBL" id="OTX84795.1"/>
    </source>
</evidence>
<dbReference type="AlphaFoldDB" id="A0A242YYK8"/>
<sequence>MRLVDTKFEVKRCIHCLHFEESCPFFRDINYSDPTTANCCRYFKQLDENTSIVEDEALYNEKLQFSLTGSKFIHETYPNEPDFPLWMRINNLYWYKGLDVSTGREFGCWIMNRSNKLLSVPGDKTDTPRGWASNVYKSPIPLHNHNAAANLLSVVCWYVDSDGYAQYGVIVGNDIGYLTHPRPKLWKPIKI</sequence>
<name>A0A242YYK8_9BACI</name>